<accession>A0ABS4CI79</accession>
<keyword evidence="4" id="KW-1185">Reference proteome</keyword>
<dbReference type="PROSITE" id="PS50943">
    <property type="entry name" value="HTH_CROC1"/>
    <property type="match status" value="1"/>
</dbReference>
<protein>
    <submittedName>
        <fullName evidence="3">Helix-turn-helix transcriptional regulator</fullName>
    </submittedName>
</protein>
<evidence type="ECO:0000313" key="3">
    <source>
        <dbReference type="EMBL" id="MBP1045700.1"/>
    </source>
</evidence>
<dbReference type="Pfam" id="PF01381">
    <property type="entry name" value="HTH_3"/>
    <property type="match status" value="1"/>
</dbReference>
<dbReference type="InterPro" id="IPR001387">
    <property type="entry name" value="Cro/C1-type_HTH"/>
</dbReference>
<dbReference type="PANTHER" id="PTHR46558:SF11">
    <property type="entry name" value="HTH-TYPE TRANSCRIPTIONAL REGULATOR XRE"/>
    <property type="match status" value="1"/>
</dbReference>
<dbReference type="Proteomes" id="UP000673375">
    <property type="component" value="Unassembled WGS sequence"/>
</dbReference>
<reference evidence="3 4" key="1">
    <citation type="submission" date="2020-12" db="EMBL/GenBank/DDBJ databases">
        <title>Vagococcus allomyrinae sp. nov. and Enterococcus lavae sp. nov., isolated from the larvae of Allomyrina dichotoma.</title>
        <authorList>
            <person name="Lee S.D."/>
        </authorList>
    </citation>
    <scope>NUCLEOTIDE SEQUENCE [LARGE SCALE GENOMIC DNA]</scope>
    <source>
        <strain evidence="3 4">BWM-S5</strain>
    </source>
</reference>
<dbReference type="Gene3D" id="1.10.260.40">
    <property type="entry name" value="lambda repressor-like DNA-binding domains"/>
    <property type="match status" value="1"/>
</dbReference>
<evidence type="ECO:0000256" key="1">
    <source>
        <dbReference type="ARBA" id="ARBA00023125"/>
    </source>
</evidence>
<dbReference type="PANTHER" id="PTHR46558">
    <property type="entry name" value="TRACRIPTIONAL REGULATORY PROTEIN-RELATED-RELATED"/>
    <property type="match status" value="1"/>
</dbReference>
<comment type="caution">
    <text evidence="3">The sequence shown here is derived from an EMBL/GenBank/DDBJ whole genome shotgun (WGS) entry which is preliminary data.</text>
</comment>
<feature type="domain" description="HTH cro/C1-type" evidence="2">
    <location>
        <begin position="7"/>
        <end position="61"/>
    </location>
</feature>
<dbReference type="SUPFAM" id="SSF47413">
    <property type="entry name" value="lambda repressor-like DNA-binding domains"/>
    <property type="match status" value="1"/>
</dbReference>
<name>A0ABS4CI79_9ENTE</name>
<organism evidence="3 4">
    <name type="scientific">Enterococcus larvae</name>
    <dbReference type="NCBI Taxonomy" id="2794352"/>
    <lineage>
        <taxon>Bacteria</taxon>
        <taxon>Bacillati</taxon>
        <taxon>Bacillota</taxon>
        <taxon>Bacilli</taxon>
        <taxon>Lactobacillales</taxon>
        <taxon>Enterococcaceae</taxon>
        <taxon>Enterococcus</taxon>
    </lineage>
</organism>
<keyword evidence="1" id="KW-0238">DNA-binding</keyword>
<dbReference type="RefSeq" id="WP_209556487.1">
    <property type="nucleotide sequence ID" value="NZ_JAEDXU010000002.1"/>
</dbReference>
<evidence type="ECO:0000259" key="2">
    <source>
        <dbReference type="PROSITE" id="PS50943"/>
    </source>
</evidence>
<gene>
    <name evidence="3" type="ORF">I6N96_05370</name>
</gene>
<dbReference type="CDD" id="cd00093">
    <property type="entry name" value="HTH_XRE"/>
    <property type="match status" value="1"/>
</dbReference>
<dbReference type="InterPro" id="IPR010982">
    <property type="entry name" value="Lambda_DNA-bd_dom_sf"/>
</dbReference>
<evidence type="ECO:0000313" key="4">
    <source>
        <dbReference type="Proteomes" id="UP000673375"/>
    </source>
</evidence>
<sequence length="350" mass="40806">MTIGTKIRTYRKERQLTQENLAKQLNVSAGAVSKWETGTTLPDTELLVPLANALQVSLDELFDFSLKLSELRVKEIGEEIVGCFEKDYFSKGLLLIERYTQEFPHSEELIFQAAHLVWKYSLLTPFKDEEEVRGRRRKALELYRRLFNSDDELMRLHAMYSGAVILMTENNIEELEVLLEQIPSADYDTFYMHLHVLESKKEYLQAQTLSINKLFSRTNEVSSLLAIVGRIYEEIGDNKQAAVCFTLLEQLEQLFQLISPSMTAHRKIKQLMKDDHTEQAALLLEQQVLELVKKPLNWEQHFLFSSIKLSAADQEQKKIRRLYLQEMLEEFNELADYPAYQKAIELAEIF</sequence>
<dbReference type="SMART" id="SM00530">
    <property type="entry name" value="HTH_XRE"/>
    <property type="match status" value="1"/>
</dbReference>
<dbReference type="EMBL" id="JAEDXU010000002">
    <property type="protein sequence ID" value="MBP1045700.1"/>
    <property type="molecule type" value="Genomic_DNA"/>
</dbReference>
<proteinExistence type="predicted"/>